<evidence type="ECO:0000313" key="3">
    <source>
        <dbReference type="Proteomes" id="UP000299102"/>
    </source>
</evidence>
<proteinExistence type="predicted"/>
<name>A0A4C1YBA7_EUMVA</name>
<evidence type="ECO:0000256" key="1">
    <source>
        <dbReference type="SAM" id="MobiDB-lite"/>
    </source>
</evidence>
<protein>
    <submittedName>
        <fullName evidence="2">Uncharacterized protein</fullName>
    </submittedName>
</protein>
<keyword evidence="3" id="KW-1185">Reference proteome</keyword>
<reference evidence="2 3" key="1">
    <citation type="journal article" date="2019" name="Commun. Biol.">
        <title>The bagworm genome reveals a unique fibroin gene that provides high tensile strength.</title>
        <authorList>
            <person name="Kono N."/>
            <person name="Nakamura H."/>
            <person name="Ohtoshi R."/>
            <person name="Tomita M."/>
            <person name="Numata K."/>
            <person name="Arakawa K."/>
        </authorList>
    </citation>
    <scope>NUCLEOTIDE SEQUENCE [LARGE SCALE GENOMIC DNA]</scope>
</reference>
<dbReference type="Proteomes" id="UP000299102">
    <property type="component" value="Unassembled WGS sequence"/>
</dbReference>
<evidence type="ECO:0000313" key="2">
    <source>
        <dbReference type="EMBL" id="GBP73268.1"/>
    </source>
</evidence>
<gene>
    <name evidence="2" type="ORF">EVAR_54762_1</name>
</gene>
<accession>A0A4C1YBA7</accession>
<dbReference type="EMBL" id="BGZK01001168">
    <property type="protein sequence ID" value="GBP73268.1"/>
    <property type="molecule type" value="Genomic_DNA"/>
</dbReference>
<dbReference type="AlphaFoldDB" id="A0A4C1YBA7"/>
<organism evidence="2 3">
    <name type="scientific">Eumeta variegata</name>
    <name type="common">Bagworm moth</name>
    <name type="synonym">Eumeta japonica</name>
    <dbReference type="NCBI Taxonomy" id="151549"/>
    <lineage>
        <taxon>Eukaryota</taxon>
        <taxon>Metazoa</taxon>
        <taxon>Ecdysozoa</taxon>
        <taxon>Arthropoda</taxon>
        <taxon>Hexapoda</taxon>
        <taxon>Insecta</taxon>
        <taxon>Pterygota</taxon>
        <taxon>Neoptera</taxon>
        <taxon>Endopterygota</taxon>
        <taxon>Lepidoptera</taxon>
        <taxon>Glossata</taxon>
        <taxon>Ditrysia</taxon>
        <taxon>Tineoidea</taxon>
        <taxon>Psychidae</taxon>
        <taxon>Oiketicinae</taxon>
        <taxon>Eumeta</taxon>
    </lineage>
</organism>
<feature type="region of interest" description="Disordered" evidence="1">
    <location>
        <begin position="158"/>
        <end position="177"/>
    </location>
</feature>
<sequence>MPTDMLSVVDGQHLPKRDLACSRGPLRSEGNFLMQLTIGVDWWKSSRKSVTPLSCDSLSLSRPSPLPSRYKDRLIIYCQRLTGGTFLKCVSHRDPRRLTALERRVHCDPAKGEFNAMPDDKIGIEEVGVRDENRIFIRLLRCCCAEQEHMSLRGTTVGGHHCPQTFTTPEESPLPAS</sequence>
<comment type="caution">
    <text evidence="2">The sequence shown here is derived from an EMBL/GenBank/DDBJ whole genome shotgun (WGS) entry which is preliminary data.</text>
</comment>